<evidence type="ECO:0000256" key="2">
    <source>
        <dbReference type="SAM" id="Coils"/>
    </source>
</evidence>
<protein>
    <recommendedName>
        <fullName evidence="3">Signal transduction histidine kinase dimerisation/phosphoacceptor domain-containing protein</fullName>
    </recommendedName>
</protein>
<dbReference type="OrthoDB" id="5378913at2759"/>
<dbReference type="Pfam" id="PF00512">
    <property type="entry name" value="HisKA"/>
    <property type="match status" value="1"/>
</dbReference>
<proteinExistence type="predicted"/>
<feature type="domain" description="Signal transduction histidine kinase dimerisation/phosphoacceptor" evidence="3">
    <location>
        <begin position="115"/>
        <end position="183"/>
    </location>
</feature>
<sequence length="211" mass="22836">PQLALDGSEVWPIADVLAGRDGVLVQNLKSLFDLDFPSGGWRQAPQQAVVLPVLAAGDAVAGVLIAGLNPFRLFDERYTSFLGLVSTQIAAVISNAQAYEEERRRAEALAEIDRAKTTFFSNVSHEFRTPLTLMLSPLEELLSGGEGHLLPAQRSLAEIAHRNGQRLLKLVNTLLDFARIEAGRATASFEPVDLAALTSDLASNFRSAVEK</sequence>
<dbReference type="EMBL" id="BEZZ01216590">
    <property type="protein sequence ID" value="GCC47358.1"/>
    <property type="molecule type" value="Genomic_DNA"/>
</dbReference>
<name>A0A401TXM2_CHIPU</name>
<dbReference type="STRING" id="137246.A0A401TXM2"/>
<comment type="caution">
    <text evidence="4">The sequence shown here is derived from an EMBL/GenBank/DDBJ whole genome shotgun (WGS) entry which is preliminary data.</text>
</comment>
<dbReference type="SUPFAM" id="SSF55781">
    <property type="entry name" value="GAF domain-like"/>
    <property type="match status" value="1"/>
</dbReference>
<dbReference type="FunFam" id="1.10.287.130:FF:000045">
    <property type="entry name" value="Two-component system sensor histidine kinase/response regulator"/>
    <property type="match status" value="1"/>
</dbReference>
<keyword evidence="2" id="KW-0175">Coiled coil</keyword>
<evidence type="ECO:0000313" key="5">
    <source>
        <dbReference type="Proteomes" id="UP000287033"/>
    </source>
</evidence>
<dbReference type="SMART" id="SM00388">
    <property type="entry name" value="HisKA"/>
    <property type="match status" value="1"/>
</dbReference>
<gene>
    <name evidence="4" type="ORF">chiPu_0031707</name>
</gene>
<dbReference type="PANTHER" id="PTHR43547:SF2">
    <property type="entry name" value="HYBRID SIGNAL TRANSDUCTION HISTIDINE KINASE C"/>
    <property type="match status" value="1"/>
</dbReference>
<dbReference type="PANTHER" id="PTHR43547">
    <property type="entry name" value="TWO-COMPONENT HISTIDINE KINASE"/>
    <property type="match status" value="1"/>
</dbReference>
<feature type="non-terminal residue" evidence="4">
    <location>
        <position position="211"/>
    </location>
</feature>
<feature type="coiled-coil region" evidence="2">
    <location>
        <begin position="89"/>
        <end position="116"/>
    </location>
</feature>
<dbReference type="Proteomes" id="UP000287033">
    <property type="component" value="Unassembled WGS sequence"/>
</dbReference>
<dbReference type="Gene3D" id="3.30.450.40">
    <property type="match status" value="1"/>
</dbReference>
<feature type="non-terminal residue" evidence="4">
    <location>
        <position position="1"/>
    </location>
</feature>
<keyword evidence="1" id="KW-0597">Phosphoprotein</keyword>
<dbReference type="InterPro" id="IPR036097">
    <property type="entry name" value="HisK_dim/P_sf"/>
</dbReference>
<dbReference type="CDD" id="cd00082">
    <property type="entry name" value="HisKA"/>
    <property type="match status" value="1"/>
</dbReference>
<dbReference type="Gene3D" id="1.10.287.130">
    <property type="match status" value="1"/>
</dbReference>
<accession>A0A401TXM2</accession>
<reference evidence="4 5" key="1">
    <citation type="journal article" date="2018" name="Nat. Ecol. Evol.">
        <title>Shark genomes provide insights into elasmobranch evolution and the origin of vertebrates.</title>
        <authorList>
            <person name="Hara Y"/>
            <person name="Yamaguchi K"/>
            <person name="Onimaru K"/>
            <person name="Kadota M"/>
            <person name="Koyanagi M"/>
            <person name="Keeley SD"/>
            <person name="Tatsumi K"/>
            <person name="Tanaka K"/>
            <person name="Motone F"/>
            <person name="Kageyama Y"/>
            <person name="Nozu R"/>
            <person name="Adachi N"/>
            <person name="Nishimura O"/>
            <person name="Nakagawa R"/>
            <person name="Tanegashima C"/>
            <person name="Kiyatake I"/>
            <person name="Matsumoto R"/>
            <person name="Murakumo K"/>
            <person name="Nishida K"/>
            <person name="Terakita A"/>
            <person name="Kuratani S"/>
            <person name="Sato K"/>
            <person name="Hyodo S Kuraku.S."/>
        </authorList>
    </citation>
    <scope>NUCLEOTIDE SEQUENCE [LARGE SCALE GENOMIC DNA]</scope>
</reference>
<dbReference type="AlphaFoldDB" id="A0A401TXM2"/>
<evidence type="ECO:0000313" key="4">
    <source>
        <dbReference type="EMBL" id="GCC47358.1"/>
    </source>
</evidence>
<evidence type="ECO:0000259" key="3">
    <source>
        <dbReference type="SMART" id="SM00388"/>
    </source>
</evidence>
<keyword evidence="5" id="KW-1185">Reference proteome</keyword>
<dbReference type="SUPFAM" id="SSF47384">
    <property type="entry name" value="Homodimeric domain of signal transducing histidine kinase"/>
    <property type="match status" value="1"/>
</dbReference>
<organism evidence="4 5">
    <name type="scientific">Chiloscyllium punctatum</name>
    <name type="common">Brownbanded bambooshark</name>
    <name type="synonym">Hemiscyllium punctatum</name>
    <dbReference type="NCBI Taxonomy" id="137246"/>
    <lineage>
        <taxon>Eukaryota</taxon>
        <taxon>Metazoa</taxon>
        <taxon>Chordata</taxon>
        <taxon>Craniata</taxon>
        <taxon>Vertebrata</taxon>
        <taxon>Chondrichthyes</taxon>
        <taxon>Elasmobranchii</taxon>
        <taxon>Galeomorphii</taxon>
        <taxon>Galeoidea</taxon>
        <taxon>Orectolobiformes</taxon>
        <taxon>Hemiscylliidae</taxon>
        <taxon>Chiloscyllium</taxon>
    </lineage>
</organism>
<dbReference type="InterPro" id="IPR003661">
    <property type="entry name" value="HisK_dim/P_dom"/>
</dbReference>
<evidence type="ECO:0000256" key="1">
    <source>
        <dbReference type="ARBA" id="ARBA00022553"/>
    </source>
</evidence>
<dbReference type="InterPro" id="IPR029016">
    <property type="entry name" value="GAF-like_dom_sf"/>
</dbReference>
<dbReference type="GO" id="GO:0000155">
    <property type="term" value="F:phosphorelay sensor kinase activity"/>
    <property type="evidence" value="ECO:0007669"/>
    <property type="project" value="InterPro"/>
</dbReference>